<evidence type="ECO:0000256" key="1">
    <source>
        <dbReference type="SAM" id="MobiDB-lite"/>
    </source>
</evidence>
<accession>A0AAD9ZQM7</accession>
<organism evidence="2 3">
    <name type="scientific">Dipteronia sinensis</name>
    <dbReference type="NCBI Taxonomy" id="43782"/>
    <lineage>
        <taxon>Eukaryota</taxon>
        <taxon>Viridiplantae</taxon>
        <taxon>Streptophyta</taxon>
        <taxon>Embryophyta</taxon>
        <taxon>Tracheophyta</taxon>
        <taxon>Spermatophyta</taxon>
        <taxon>Magnoliopsida</taxon>
        <taxon>eudicotyledons</taxon>
        <taxon>Gunneridae</taxon>
        <taxon>Pentapetalae</taxon>
        <taxon>rosids</taxon>
        <taxon>malvids</taxon>
        <taxon>Sapindales</taxon>
        <taxon>Sapindaceae</taxon>
        <taxon>Hippocastanoideae</taxon>
        <taxon>Acereae</taxon>
        <taxon>Dipteronia</taxon>
    </lineage>
</organism>
<proteinExistence type="predicted"/>
<dbReference type="Proteomes" id="UP001281410">
    <property type="component" value="Unassembled WGS sequence"/>
</dbReference>
<dbReference type="PANTHER" id="PTHR34427:SF5">
    <property type="entry name" value="DUF4283 DOMAIN-CONTAINING PROTEIN"/>
    <property type="match status" value="1"/>
</dbReference>
<dbReference type="PANTHER" id="PTHR34427">
    <property type="entry name" value="DUF4283 DOMAIN PROTEIN"/>
    <property type="match status" value="1"/>
</dbReference>
<name>A0AAD9ZQM7_9ROSI</name>
<evidence type="ECO:0000313" key="2">
    <source>
        <dbReference type="EMBL" id="KAK3188762.1"/>
    </source>
</evidence>
<sequence>MAFSDVVKGQDQKKEEKDGRMDEICKRIIWEEHPRSIDWISKRVIGTLRKFTSFSNVGSRLANREFAFSTSYFSDKSILWTFQSEHDAAEFCRNQFLWDDCFSSMERGSPKDASYSRLVWVELEGVHLSSWSESFFLKMGGVLGEALLVDDHTTKKRRFDKGRVLVAVPHGRICPNKIKVDVEGKIFMVGAEVVSSPVDYQWVEQQLGIHTAVPLSNSNSCSVREKDGASFEKSMICIGQRIAKCDGMGGRKVRKVSEKVSDKHQVDRLLHSLRYDKGKGAKRDVNSGCLGHQGQKIMGTVDRKEEKDKGKNIYQRKKTNIPTTQQNRTAMIILEKRRKHVENGGSEGDDSSSSSESERGWWQHMVTGVSNGECSKKVMAGPKEAEGLSSLEQGKRAYSGSYAWAQYEIC</sequence>
<evidence type="ECO:0008006" key="4">
    <source>
        <dbReference type="Google" id="ProtNLM"/>
    </source>
</evidence>
<comment type="caution">
    <text evidence="2">The sequence shown here is derived from an EMBL/GenBank/DDBJ whole genome shotgun (WGS) entry which is preliminary data.</text>
</comment>
<protein>
    <recommendedName>
        <fullName evidence="4">DUF4283 domain-containing protein</fullName>
    </recommendedName>
</protein>
<reference evidence="2" key="1">
    <citation type="journal article" date="2023" name="Plant J.">
        <title>Genome sequences and population genomics provide insights into the demographic history, inbreeding, and mutation load of two 'living fossil' tree species of Dipteronia.</title>
        <authorList>
            <person name="Feng Y."/>
            <person name="Comes H.P."/>
            <person name="Chen J."/>
            <person name="Zhu S."/>
            <person name="Lu R."/>
            <person name="Zhang X."/>
            <person name="Li P."/>
            <person name="Qiu J."/>
            <person name="Olsen K.M."/>
            <person name="Qiu Y."/>
        </authorList>
    </citation>
    <scope>NUCLEOTIDE SEQUENCE</scope>
    <source>
        <strain evidence="2">NBL</strain>
    </source>
</reference>
<feature type="region of interest" description="Disordered" evidence="1">
    <location>
        <begin position="337"/>
        <end position="359"/>
    </location>
</feature>
<evidence type="ECO:0000313" key="3">
    <source>
        <dbReference type="Proteomes" id="UP001281410"/>
    </source>
</evidence>
<dbReference type="AlphaFoldDB" id="A0AAD9ZQM7"/>
<gene>
    <name evidence="2" type="ORF">Dsin_028323</name>
</gene>
<dbReference type="EMBL" id="JANJYJ010000009">
    <property type="protein sequence ID" value="KAK3188762.1"/>
    <property type="molecule type" value="Genomic_DNA"/>
</dbReference>
<keyword evidence="3" id="KW-1185">Reference proteome</keyword>